<gene>
    <name evidence="2" type="ORF">A4A49_60608</name>
</gene>
<dbReference type="SMR" id="A0A1J6ID78"/>
<dbReference type="EMBL" id="MJEQ01037193">
    <property type="protein sequence ID" value="OIS96906.1"/>
    <property type="molecule type" value="Genomic_DNA"/>
</dbReference>
<organism evidence="2 3">
    <name type="scientific">Nicotiana attenuata</name>
    <name type="common">Coyote tobacco</name>
    <dbReference type="NCBI Taxonomy" id="49451"/>
    <lineage>
        <taxon>Eukaryota</taxon>
        <taxon>Viridiplantae</taxon>
        <taxon>Streptophyta</taxon>
        <taxon>Embryophyta</taxon>
        <taxon>Tracheophyta</taxon>
        <taxon>Spermatophyta</taxon>
        <taxon>Magnoliopsida</taxon>
        <taxon>eudicotyledons</taxon>
        <taxon>Gunneridae</taxon>
        <taxon>Pentapetalae</taxon>
        <taxon>asterids</taxon>
        <taxon>lamiids</taxon>
        <taxon>Solanales</taxon>
        <taxon>Solanaceae</taxon>
        <taxon>Nicotianoideae</taxon>
        <taxon>Nicotianeae</taxon>
        <taxon>Nicotiana</taxon>
    </lineage>
</organism>
<accession>A0A1J6ID78</accession>
<protein>
    <submittedName>
        <fullName evidence="2">Uncharacterized protein</fullName>
    </submittedName>
</protein>
<evidence type="ECO:0000313" key="3">
    <source>
        <dbReference type="Proteomes" id="UP000187609"/>
    </source>
</evidence>
<evidence type="ECO:0000313" key="2">
    <source>
        <dbReference type="EMBL" id="OIS96906.1"/>
    </source>
</evidence>
<name>A0A1J6ID78_NICAT</name>
<sequence>MELVLNDLKKILNEYHKLRKEKKNWEIQPEEYKKLTHEKKDWEIQLEEYNKLRNEKNEWYIQLKVYLVENNLLQEEN</sequence>
<proteinExistence type="predicted"/>
<comment type="caution">
    <text evidence="2">The sequence shown here is derived from an EMBL/GenBank/DDBJ whole genome shotgun (WGS) entry which is preliminary data.</text>
</comment>
<feature type="non-terminal residue" evidence="2">
    <location>
        <position position="77"/>
    </location>
</feature>
<dbReference type="AlphaFoldDB" id="A0A1J6ID78"/>
<reference evidence="2" key="1">
    <citation type="submission" date="2016-11" db="EMBL/GenBank/DDBJ databases">
        <title>The genome of Nicotiana attenuata.</title>
        <authorList>
            <person name="Xu S."/>
            <person name="Brockmoeller T."/>
            <person name="Gaquerel E."/>
            <person name="Navarro A."/>
            <person name="Kuhl H."/>
            <person name="Gase K."/>
            <person name="Ling Z."/>
            <person name="Zhou W."/>
            <person name="Kreitzer C."/>
            <person name="Stanke M."/>
            <person name="Tang H."/>
            <person name="Lyons E."/>
            <person name="Pandey P."/>
            <person name="Pandey S.P."/>
            <person name="Timmermann B."/>
            <person name="Baldwin I.T."/>
        </authorList>
    </citation>
    <scope>NUCLEOTIDE SEQUENCE [LARGE SCALE GENOMIC DNA]</scope>
    <source>
        <strain evidence="2">UT</strain>
    </source>
</reference>
<dbReference type="Gramene" id="OIS96906">
    <property type="protein sequence ID" value="OIS96906"/>
    <property type="gene ID" value="A4A49_60608"/>
</dbReference>
<feature type="coiled-coil region" evidence="1">
    <location>
        <begin position="1"/>
        <end position="52"/>
    </location>
</feature>
<evidence type="ECO:0000256" key="1">
    <source>
        <dbReference type="SAM" id="Coils"/>
    </source>
</evidence>
<keyword evidence="3" id="KW-1185">Reference proteome</keyword>
<keyword evidence="1" id="KW-0175">Coiled coil</keyword>
<dbReference type="Proteomes" id="UP000187609">
    <property type="component" value="Unassembled WGS sequence"/>
</dbReference>